<feature type="transmembrane region" description="Helical" evidence="1">
    <location>
        <begin position="118"/>
        <end position="140"/>
    </location>
</feature>
<reference evidence="2 3" key="1">
    <citation type="submission" date="2019-02" db="EMBL/GenBank/DDBJ databases">
        <title>Deep-cultivation of Planctomycetes and their phenomic and genomic characterization uncovers novel biology.</title>
        <authorList>
            <person name="Wiegand S."/>
            <person name="Jogler M."/>
            <person name="Boedeker C."/>
            <person name="Pinto D."/>
            <person name="Vollmers J."/>
            <person name="Rivas-Marin E."/>
            <person name="Kohn T."/>
            <person name="Peeters S.H."/>
            <person name="Heuer A."/>
            <person name="Rast P."/>
            <person name="Oberbeckmann S."/>
            <person name="Bunk B."/>
            <person name="Jeske O."/>
            <person name="Meyerdierks A."/>
            <person name="Storesund J.E."/>
            <person name="Kallscheuer N."/>
            <person name="Luecker S."/>
            <person name="Lage O.M."/>
            <person name="Pohl T."/>
            <person name="Merkel B.J."/>
            <person name="Hornburger P."/>
            <person name="Mueller R.-W."/>
            <person name="Bruemmer F."/>
            <person name="Labrenz M."/>
            <person name="Spormann A.M."/>
            <person name="Op den Camp H."/>
            <person name="Overmann J."/>
            <person name="Amann R."/>
            <person name="Jetten M.S.M."/>
            <person name="Mascher T."/>
            <person name="Medema M.H."/>
            <person name="Devos D.P."/>
            <person name="Kaster A.-K."/>
            <person name="Ovreas L."/>
            <person name="Rohde M."/>
            <person name="Galperin M.Y."/>
            <person name="Jogler C."/>
        </authorList>
    </citation>
    <scope>NUCLEOTIDE SEQUENCE [LARGE SCALE GENOMIC DNA]</scope>
    <source>
        <strain evidence="2 3">Mal52</strain>
    </source>
</reference>
<dbReference type="KEGG" id="sdyn:Mal52_43170"/>
<dbReference type="Proteomes" id="UP000319383">
    <property type="component" value="Chromosome"/>
</dbReference>
<proteinExistence type="predicted"/>
<organism evidence="2 3">
    <name type="scientific">Symmachiella dynata</name>
    <dbReference type="NCBI Taxonomy" id="2527995"/>
    <lineage>
        <taxon>Bacteria</taxon>
        <taxon>Pseudomonadati</taxon>
        <taxon>Planctomycetota</taxon>
        <taxon>Planctomycetia</taxon>
        <taxon>Planctomycetales</taxon>
        <taxon>Planctomycetaceae</taxon>
        <taxon>Symmachiella</taxon>
    </lineage>
</organism>
<gene>
    <name evidence="2" type="ORF">Mal52_43170</name>
</gene>
<accession>A0A517ZTK7</accession>
<protein>
    <submittedName>
        <fullName evidence="2">Uncharacterized protein</fullName>
    </submittedName>
</protein>
<dbReference type="AlphaFoldDB" id="A0A517ZTK7"/>
<evidence type="ECO:0000256" key="1">
    <source>
        <dbReference type="SAM" id="Phobius"/>
    </source>
</evidence>
<dbReference type="EMBL" id="CP036276">
    <property type="protein sequence ID" value="QDU45821.1"/>
    <property type="molecule type" value="Genomic_DNA"/>
</dbReference>
<feature type="transmembrane region" description="Helical" evidence="1">
    <location>
        <begin position="33"/>
        <end position="52"/>
    </location>
</feature>
<keyword evidence="1" id="KW-0812">Transmembrane</keyword>
<evidence type="ECO:0000313" key="3">
    <source>
        <dbReference type="Proteomes" id="UP000319383"/>
    </source>
</evidence>
<keyword evidence="1" id="KW-1133">Transmembrane helix</keyword>
<keyword evidence="1" id="KW-0472">Membrane</keyword>
<keyword evidence="3" id="KW-1185">Reference proteome</keyword>
<dbReference type="RefSeq" id="WP_145378363.1">
    <property type="nucleotide sequence ID" value="NZ_CP036276.1"/>
</dbReference>
<name>A0A517ZTK7_9PLAN</name>
<evidence type="ECO:0000313" key="2">
    <source>
        <dbReference type="EMBL" id="QDU45821.1"/>
    </source>
</evidence>
<sequence>MNPYIFMALSLGILAGVLVQSKGDDLEPSERIYAYILIAAMMFLLIYVPFYIPTTGEIVHGFAWETIEYPDELMQDVLTPVAVKTVEVELKKHPDLGVNPNWVQDSIMHRANPSRGRMGLYLGLLAILGGAGWWCIPPLMNRLIFSQDRSGYSR</sequence>